<dbReference type="Gene3D" id="6.10.140.1330">
    <property type="match status" value="1"/>
</dbReference>
<evidence type="ECO:0000256" key="9">
    <source>
        <dbReference type="ARBA" id="ARBA00023201"/>
    </source>
</evidence>
<dbReference type="OrthoDB" id="441412at2759"/>
<dbReference type="PANTHER" id="PTHR10110">
    <property type="entry name" value="SODIUM/HYDROGEN EXCHANGER"/>
    <property type="match status" value="1"/>
</dbReference>
<evidence type="ECO:0000256" key="2">
    <source>
        <dbReference type="ARBA" id="ARBA00022448"/>
    </source>
</evidence>
<feature type="transmembrane region" description="Helical" evidence="10">
    <location>
        <begin position="15"/>
        <end position="37"/>
    </location>
</feature>
<evidence type="ECO:0000256" key="1">
    <source>
        <dbReference type="ARBA" id="ARBA00004651"/>
    </source>
</evidence>
<proteinExistence type="predicted"/>
<evidence type="ECO:0000256" key="6">
    <source>
        <dbReference type="ARBA" id="ARBA00023053"/>
    </source>
</evidence>
<keyword evidence="5 10" id="KW-1133">Transmembrane helix</keyword>
<name>A0A815CAC0_9BILA</name>
<keyword evidence="2" id="KW-0813">Transport</keyword>
<feature type="transmembrane region" description="Helical" evidence="10">
    <location>
        <begin position="49"/>
        <end position="67"/>
    </location>
</feature>
<dbReference type="EMBL" id="CAJNOW010000528">
    <property type="protein sequence ID" value="CAF1281312.1"/>
    <property type="molecule type" value="Genomic_DNA"/>
</dbReference>
<evidence type="ECO:0000256" key="3">
    <source>
        <dbReference type="ARBA" id="ARBA00022475"/>
    </source>
</evidence>
<dbReference type="EMBL" id="CAJNOV010012934">
    <property type="protein sequence ID" value="CAF1502222.1"/>
    <property type="molecule type" value="Genomic_DNA"/>
</dbReference>
<evidence type="ECO:0000256" key="8">
    <source>
        <dbReference type="ARBA" id="ARBA00023136"/>
    </source>
</evidence>
<dbReference type="GO" id="GO:0005886">
    <property type="term" value="C:plasma membrane"/>
    <property type="evidence" value="ECO:0007669"/>
    <property type="project" value="UniProtKB-SubCell"/>
</dbReference>
<comment type="subcellular location">
    <subcellularLocation>
        <location evidence="1">Cell membrane</location>
        <topology evidence="1">Multi-pass membrane protein</topology>
    </subcellularLocation>
</comment>
<keyword evidence="7" id="KW-0406">Ion transport</keyword>
<dbReference type="AlphaFoldDB" id="A0A815CAC0"/>
<feature type="transmembrane region" description="Helical" evidence="10">
    <location>
        <begin position="259"/>
        <end position="283"/>
    </location>
</feature>
<evidence type="ECO:0000256" key="5">
    <source>
        <dbReference type="ARBA" id="ARBA00022989"/>
    </source>
</evidence>
<keyword evidence="4 10" id="KW-0812">Transmembrane</keyword>
<organism evidence="12 14">
    <name type="scientific">Rotaria magnacalcarata</name>
    <dbReference type="NCBI Taxonomy" id="392030"/>
    <lineage>
        <taxon>Eukaryota</taxon>
        <taxon>Metazoa</taxon>
        <taxon>Spiralia</taxon>
        <taxon>Gnathifera</taxon>
        <taxon>Rotifera</taxon>
        <taxon>Eurotatoria</taxon>
        <taxon>Bdelloidea</taxon>
        <taxon>Philodinida</taxon>
        <taxon>Philodinidae</taxon>
        <taxon>Rotaria</taxon>
    </lineage>
</organism>
<accession>A0A815CAC0</accession>
<dbReference type="InterPro" id="IPR000595">
    <property type="entry name" value="cNMP-bd_dom"/>
</dbReference>
<dbReference type="GO" id="GO:0015385">
    <property type="term" value="F:sodium:proton antiporter activity"/>
    <property type="evidence" value="ECO:0007669"/>
    <property type="project" value="InterPro"/>
</dbReference>
<feature type="transmembrane region" description="Helical" evidence="10">
    <location>
        <begin position="87"/>
        <end position="103"/>
    </location>
</feature>
<dbReference type="Pfam" id="PF00999">
    <property type="entry name" value="Na_H_Exchanger"/>
    <property type="match status" value="1"/>
</dbReference>
<feature type="transmembrane region" description="Helical" evidence="10">
    <location>
        <begin position="220"/>
        <end position="239"/>
    </location>
</feature>
<dbReference type="GO" id="GO:0051453">
    <property type="term" value="P:regulation of intracellular pH"/>
    <property type="evidence" value="ECO:0007669"/>
    <property type="project" value="TreeGrafter"/>
</dbReference>
<reference evidence="12" key="1">
    <citation type="submission" date="2021-02" db="EMBL/GenBank/DDBJ databases">
        <authorList>
            <person name="Nowell W R."/>
        </authorList>
    </citation>
    <scope>NUCLEOTIDE SEQUENCE</scope>
</reference>
<dbReference type="InterPro" id="IPR018422">
    <property type="entry name" value="Cation/H_exchanger_CPA1"/>
</dbReference>
<keyword evidence="9" id="KW-0739">Sodium transport</keyword>
<keyword evidence="8 10" id="KW-0472">Membrane</keyword>
<dbReference type="PANTHER" id="PTHR10110:SF86">
    <property type="entry name" value="SODIUM_HYDROGEN EXCHANGER 7"/>
    <property type="match status" value="1"/>
</dbReference>
<sequence length="1047" mass="119287">MNISGNSTSNVGEQGIGTVILFLSFGVLAACICKLILSQLLKNKVPAPFTVIVLILGLIIGIITAHINQMNNDFLLGEQELNGINPHLIFFIFLPLLIFDSAFNSRFHVIQPQIISAILLAGPGVFICTIIVALCAVYIFPYHWSWIDALMFGSILSATDPVAVVTLLHESGASKSLAALIDLESLLNDGSAFVIFSIFKDIVIKKATTTTSIIVEIVKFTMGGPAFGLACGILAVFILNLLNNELEIEIISTFGLAYLIFYLADVELGVSAVLAMVVMGLYMAKHKYCISSHVQLPIASTWRIIIYFINILIFMITGIILAHSLVGTQKHVDAIDFGYSIVLYLALHIARLLAAVILHPFIKWSGVNLSWKEYIVLVWSGLRGSMAVILALMVDSEKVIDEMTRHRVLFHICMIALLTLTINGTSSKFVVRFLGLNHGTPESETVLLQALQHMRKQTSEQLYKMKRDKQFTDVDWIILNEYLPEKLVQEMDVKRRTSVHRRLSITPEHDVIGVPADSRSKIVTSAVELSEVPTIIENDAVSHASISSQHCTLHHDFVLRMFGFRATDSHKSQNMRNELITRFLTALSVDYEKQWYIGKIRRSTLYILIESVEKAKHHCSLKLHWELLVQECRLSPFLWYLIRFNKINWVHKQSARLLFDHIFLTIELILAFHSARTRMENIRLLFPELVSIDPQIWNEVYQETSFYHQMATYILLDLKESYPVCWRVEMTKRCAQMLLKYESTAIKELYQTGMLGETERSHILELIEKKLFNLEFSHVKMPKTEQKTIENTFDLLFFVRSIPDSEKLTWEAIIKSKHEWFQPGEVLIEKGKIVSSAYLIVRGVVQCEIDTHYIMYRSSNIIGIDALFSKNLTAYGTYSVSGGLMEAYRIDTTLLNQLLVDDNIAPSIYCEIASHILSNKYQQNLKLNRLQVTLLLQNRAKFYRKQNGLLIHVEEYDRLFLVAGSISYCSKGENLVYDSILFKVFQTPTDILLDRSTVAYTWKNEDEIYLVKNDTINSRFSIQNFGSISNDLIYPRYSAQLVELSEY</sequence>
<keyword evidence="3" id="KW-1003">Cell membrane</keyword>
<dbReference type="Gene3D" id="2.60.120.10">
    <property type="entry name" value="Jelly Rolls"/>
    <property type="match status" value="1"/>
</dbReference>
<feature type="transmembrane region" description="Helical" evidence="10">
    <location>
        <begin position="406"/>
        <end position="424"/>
    </location>
</feature>
<dbReference type="GO" id="GO:0015386">
    <property type="term" value="F:potassium:proton antiporter activity"/>
    <property type="evidence" value="ECO:0007669"/>
    <property type="project" value="TreeGrafter"/>
</dbReference>
<dbReference type="PROSITE" id="PS50042">
    <property type="entry name" value="CNMP_BINDING_3"/>
    <property type="match status" value="1"/>
</dbReference>
<dbReference type="GO" id="GO:0098719">
    <property type="term" value="P:sodium ion import across plasma membrane"/>
    <property type="evidence" value="ECO:0007669"/>
    <property type="project" value="TreeGrafter"/>
</dbReference>
<dbReference type="Proteomes" id="UP000663855">
    <property type="component" value="Unassembled WGS sequence"/>
</dbReference>
<keyword evidence="6" id="KW-0915">Sodium</keyword>
<evidence type="ECO:0000313" key="12">
    <source>
        <dbReference type="EMBL" id="CAF1281312.1"/>
    </source>
</evidence>
<feature type="transmembrane region" description="Helical" evidence="10">
    <location>
        <begin position="374"/>
        <end position="394"/>
    </location>
</feature>
<evidence type="ECO:0000256" key="10">
    <source>
        <dbReference type="SAM" id="Phobius"/>
    </source>
</evidence>
<dbReference type="InterPro" id="IPR018490">
    <property type="entry name" value="cNMP-bd_dom_sf"/>
</dbReference>
<evidence type="ECO:0000313" key="14">
    <source>
        <dbReference type="Proteomes" id="UP000663834"/>
    </source>
</evidence>
<dbReference type="SUPFAM" id="SSF51206">
    <property type="entry name" value="cAMP-binding domain-like"/>
    <property type="match status" value="1"/>
</dbReference>
<feature type="transmembrane region" description="Helical" evidence="10">
    <location>
        <begin position="115"/>
        <end position="140"/>
    </location>
</feature>
<dbReference type="InterPro" id="IPR006153">
    <property type="entry name" value="Cation/H_exchanger_TM"/>
</dbReference>
<gene>
    <name evidence="13" type="ORF">CJN711_LOCUS27312</name>
    <name evidence="12" type="ORF">KQP761_LOCUS3796</name>
</gene>
<evidence type="ECO:0000256" key="4">
    <source>
        <dbReference type="ARBA" id="ARBA00022692"/>
    </source>
</evidence>
<protein>
    <recommendedName>
        <fullName evidence="11">Cyclic nucleotide-binding domain-containing protein</fullName>
    </recommendedName>
</protein>
<feature type="domain" description="Cyclic nucleotide-binding" evidence="11">
    <location>
        <begin position="798"/>
        <end position="899"/>
    </location>
</feature>
<comment type="caution">
    <text evidence="12">The sequence shown here is derived from an EMBL/GenBank/DDBJ whole genome shotgun (WGS) entry which is preliminary data.</text>
</comment>
<dbReference type="InterPro" id="IPR014710">
    <property type="entry name" value="RmlC-like_jellyroll"/>
</dbReference>
<feature type="transmembrane region" description="Helical" evidence="10">
    <location>
        <begin position="304"/>
        <end position="325"/>
    </location>
</feature>
<feature type="transmembrane region" description="Helical" evidence="10">
    <location>
        <begin position="337"/>
        <end position="362"/>
    </location>
</feature>
<evidence type="ECO:0000313" key="13">
    <source>
        <dbReference type="EMBL" id="CAF1502222.1"/>
    </source>
</evidence>
<evidence type="ECO:0000256" key="7">
    <source>
        <dbReference type="ARBA" id="ARBA00023065"/>
    </source>
</evidence>
<evidence type="ECO:0000259" key="11">
    <source>
        <dbReference type="PROSITE" id="PS50042"/>
    </source>
</evidence>
<dbReference type="Proteomes" id="UP000663834">
    <property type="component" value="Unassembled WGS sequence"/>
</dbReference>